<dbReference type="EC" id="2.7.7.48" evidence="1"/>
<keyword evidence="2" id="KW-0732">Signal</keyword>
<dbReference type="OMA" id="SMENMEM"/>
<organism evidence="4 5">
    <name type="scientific">Rosa chinensis</name>
    <name type="common">China rose</name>
    <dbReference type="NCBI Taxonomy" id="74649"/>
    <lineage>
        <taxon>Eukaryota</taxon>
        <taxon>Viridiplantae</taxon>
        <taxon>Streptophyta</taxon>
        <taxon>Embryophyta</taxon>
        <taxon>Tracheophyta</taxon>
        <taxon>Spermatophyta</taxon>
        <taxon>Magnoliopsida</taxon>
        <taxon>eudicotyledons</taxon>
        <taxon>Gunneridae</taxon>
        <taxon>Pentapetalae</taxon>
        <taxon>rosids</taxon>
        <taxon>fabids</taxon>
        <taxon>Rosales</taxon>
        <taxon>Rosaceae</taxon>
        <taxon>Rosoideae</taxon>
        <taxon>Rosoideae incertae sedis</taxon>
        <taxon>Rosa</taxon>
    </lineage>
</organism>
<dbReference type="Gramene" id="PRQ46685">
    <property type="protein sequence ID" value="PRQ46685"/>
    <property type="gene ID" value="RchiOBHm_Chr2g0091681"/>
</dbReference>
<dbReference type="GO" id="GO:0003968">
    <property type="term" value="F:RNA-directed RNA polymerase activity"/>
    <property type="evidence" value="ECO:0007669"/>
    <property type="project" value="UniProtKB-KW"/>
</dbReference>
<feature type="chain" id="PRO_5015151428" description="RNA-dependent RNA polymerase" evidence="2">
    <location>
        <begin position="17"/>
        <end position="537"/>
    </location>
</feature>
<keyword evidence="1" id="KW-0694">RNA-binding</keyword>
<evidence type="ECO:0000313" key="4">
    <source>
        <dbReference type="EMBL" id="PRQ46685.1"/>
    </source>
</evidence>
<dbReference type="EMBL" id="PDCK01000040">
    <property type="protein sequence ID" value="PRQ46685.1"/>
    <property type="molecule type" value="Genomic_DNA"/>
</dbReference>
<name>A0A2P6RJT9_ROSCH</name>
<keyword evidence="1" id="KW-0943">RNA-mediated gene silencing</keyword>
<evidence type="ECO:0000256" key="1">
    <source>
        <dbReference type="RuleBase" id="RU363098"/>
    </source>
</evidence>
<dbReference type="STRING" id="74649.A0A2P6RJT9"/>
<keyword evidence="1 4" id="KW-0548">Nucleotidyltransferase</keyword>
<evidence type="ECO:0000313" key="5">
    <source>
        <dbReference type="Proteomes" id="UP000238479"/>
    </source>
</evidence>
<keyword evidence="1 4" id="KW-0696">RNA-directed RNA polymerase</keyword>
<dbReference type="PANTHER" id="PTHR23079">
    <property type="entry name" value="RNA-DEPENDENT RNA POLYMERASE"/>
    <property type="match status" value="1"/>
</dbReference>
<reference evidence="4 5" key="1">
    <citation type="journal article" date="2018" name="Nat. Genet.">
        <title>The Rosa genome provides new insights in the design of modern roses.</title>
        <authorList>
            <person name="Bendahmane M."/>
        </authorList>
    </citation>
    <scope>NUCLEOTIDE SEQUENCE [LARGE SCALE GENOMIC DNA]</scope>
    <source>
        <strain evidence="5">cv. Old Blush</strain>
    </source>
</reference>
<keyword evidence="1 4" id="KW-0808">Transferase</keyword>
<gene>
    <name evidence="4" type="ORF">RchiOBHm_Chr2g0091681</name>
</gene>
<evidence type="ECO:0000259" key="3">
    <source>
        <dbReference type="Pfam" id="PF05183"/>
    </source>
</evidence>
<feature type="signal peptide" evidence="2">
    <location>
        <begin position="1"/>
        <end position="16"/>
    </location>
</feature>
<dbReference type="PANTHER" id="PTHR23079:SF55">
    <property type="entry name" value="RNA-DIRECTED RNA POLYMERASE"/>
    <property type="match status" value="1"/>
</dbReference>
<sequence length="537" mass="61053">MLMFTFFGCFFHLKCGLFFFEMQDESGNCVYNEDGKPLLHTDGTGFISEDLALLCPKIEAKRKFMSEEHMEGLPDPDELEIEMKKSDLRTQEPPLLIQCCLFHEGNAYKGTLLVNKRLPPKTLQIRPSMCKVEKDPKISDNETINSLEIVCTSAPPRKAYLSRIIIALLVYGGVPKDFFMKILENALEDAHRVIGKTRAALKVAEKYGEIDDNFLGATMIRLGIPLEESYLQYRLSHLMRVQESTGLRKGRLHIPDSYVLMGTADPTGILERDEVCVILKDGQMSGKVLVYRYPGLHFGDIKVLKATYVKELESIVGDARYAIFFSCKGPRNVADEIGGGDFDGDLYWVSRNPQLLEWYKPSEPWNEGSISTQKVASNRPTELSTEDLEADMFRLFLKNRFQPSFAMSEAANNWLAWIDWFLTLGDSNEKKDVMDKILRLVDIYYIALDAAKKGVKVEVPKDLKVSLFPHYMDKKKEEETYISSSILGEIYDEVDKCQAKIILLKEIKKLPIFLILIKSPNSAWPNGRNVMDGTGLK</sequence>
<keyword evidence="5" id="KW-1185">Reference proteome</keyword>
<comment type="function">
    <text evidence="1">Probably involved in the RNA silencing pathway and required for the generation of small interfering RNAs (siRNAs).</text>
</comment>
<protein>
    <recommendedName>
        <fullName evidence="1">RNA-dependent RNA polymerase</fullName>
        <ecNumber evidence="1">2.7.7.48</ecNumber>
    </recommendedName>
</protein>
<proteinExistence type="inferred from homology"/>
<dbReference type="GO" id="GO:0030422">
    <property type="term" value="P:siRNA processing"/>
    <property type="evidence" value="ECO:0007669"/>
    <property type="project" value="TreeGrafter"/>
</dbReference>
<feature type="domain" description="RDRP core" evidence="3">
    <location>
        <begin position="31"/>
        <end position="494"/>
    </location>
</feature>
<dbReference type="AlphaFoldDB" id="A0A2P6RJT9"/>
<dbReference type="InterPro" id="IPR007855">
    <property type="entry name" value="RDRP"/>
</dbReference>
<dbReference type="GO" id="GO:0003723">
    <property type="term" value="F:RNA binding"/>
    <property type="evidence" value="ECO:0007669"/>
    <property type="project" value="UniProtKB-KW"/>
</dbReference>
<dbReference type="GO" id="GO:0031380">
    <property type="term" value="C:nuclear RNA-directed RNA polymerase complex"/>
    <property type="evidence" value="ECO:0007669"/>
    <property type="project" value="TreeGrafter"/>
</dbReference>
<comment type="caution">
    <text evidence="4">The sequence shown here is derived from an EMBL/GenBank/DDBJ whole genome shotgun (WGS) entry which is preliminary data.</text>
</comment>
<comment type="similarity">
    <text evidence="1">Belongs to the RdRP family.</text>
</comment>
<evidence type="ECO:0000256" key="2">
    <source>
        <dbReference type="SAM" id="SignalP"/>
    </source>
</evidence>
<dbReference type="InterPro" id="IPR057596">
    <property type="entry name" value="RDRP_core"/>
</dbReference>
<dbReference type="Pfam" id="PF05183">
    <property type="entry name" value="RdRP"/>
    <property type="match status" value="1"/>
</dbReference>
<accession>A0A2P6RJT9</accession>
<dbReference type="Proteomes" id="UP000238479">
    <property type="component" value="Chromosome 2"/>
</dbReference>
<comment type="catalytic activity">
    <reaction evidence="1">
        <text>RNA(n) + a ribonucleoside 5'-triphosphate = RNA(n+1) + diphosphate</text>
        <dbReference type="Rhea" id="RHEA:21248"/>
        <dbReference type="Rhea" id="RHEA-COMP:14527"/>
        <dbReference type="Rhea" id="RHEA-COMP:17342"/>
        <dbReference type="ChEBI" id="CHEBI:33019"/>
        <dbReference type="ChEBI" id="CHEBI:61557"/>
        <dbReference type="ChEBI" id="CHEBI:140395"/>
        <dbReference type="EC" id="2.7.7.48"/>
    </reaction>
</comment>